<dbReference type="SUPFAM" id="SSF49854">
    <property type="entry name" value="Spermadhesin, CUB domain"/>
    <property type="match status" value="1"/>
</dbReference>
<proteinExistence type="predicted"/>
<dbReference type="Pfam" id="PF00431">
    <property type="entry name" value="CUB"/>
    <property type="match status" value="1"/>
</dbReference>
<evidence type="ECO:0000256" key="2">
    <source>
        <dbReference type="PROSITE-ProRule" id="PRU00059"/>
    </source>
</evidence>
<accession>A0A3S3PV61</accession>
<dbReference type="EMBL" id="NCKU01002203">
    <property type="protein sequence ID" value="RWS10150.1"/>
    <property type="molecule type" value="Genomic_DNA"/>
</dbReference>
<dbReference type="PROSITE" id="PS01180">
    <property type="entry name" value="CUB"/>
    <property type="match status" value="1"/>
</dbReference>
<dbReference type="AlphaFoldDB" id="A0A3S3PV61"/>
<keyword evidence="7" id="KW-1185">Reference proteome</keyword>
<evidence type="ECO:0000313" key="6">
    <source>
        <dbReference type="EMBL" id="RWS16957.1"/>
    </source>
</evidence>
<organism evidence="6 7">
    <name type="scientific">Dinothrombium tinctorium</name>
    <dbReference type="NCBI Taxonomy" id="1965070"/>
    <lineage>
        <taxon>Eukaryota</taxon>
        <taxon>Metazoa</taxon>
        <taxon>Ecdysozoa</taxon>
        <taxon>Arthropoda</taxon>
        <taxon>Chelicerata</taxon>
        <taxon>Arachnida</taxon>
        <taxon>Acari</taxon>
        <taxon>Acariformes</taxon>
        <taxon>Trombidiformes</taxon>
        <taxon>Prostigmata</taxon>
        <taxon>Anystina</taxon>
        <taxon>Parasitengona</taxon>
        <taxon>Trombidioidea</taxon>
        <taxon>Trombidiidae</taxon>
        <taxon>Dinothrombium</taxon>
    </lineage>
</organism>
<comment type="caution">
    <text evidence="6">The sequence shown here is derived from an EMBL/GenBank/DDBJ whole genome shotgun (WGS) entry which is preliminary data.</text>
</comment>
<evidence type="ECO:0000313" key="7">
    <source>
        <dbReference type="Proteomes" id="UP000285301"/>
    </source>
</evidence>
<evidence type="ECO:0000256" key="1">
    <source>
        <dbReference type="ARBA" id="ARBA00023157"/>
    </source>
</evidence>
<reference evidence="6 7" key="1">
    <citation type="journal article" date="2018" name="Gigascience">
        <title>Genomes of trombidid mites reveal novel predicted allergens and laterally-transferred genes associated with secondary metabolism.</title>
        <authorList>
            <person name="Dong X."/>
            <person name="Chaisiri K."/>
            <person name="Xia D."/>
            <person name="Armstrong S.D."/>
            <person name="Fang Y."/>
            <person name="Donnelly M.J."/>
            <person name="Kadowaki T."/>
            <person name="McGarry J.W."/>
            <person name="Darby A.C."/>
            <person name="Makepeace B.L."/>
        </authorList>
    </citation>
    <scope>NUCLEOTIDE SEQUENCE [LARGE SCALE GENOMIC DNA]</scope>
    <source>
        <strain evidence="6">UoL-WK</strain>
    </source>
</reference>
<name>A0A3S3PV61_9ACAR</name>
<dbReference type="PANTHER" id="PTHR47537:SF2">
    <property type="entry name" value="CUBILIN"/>
    <property type="match status" value="1"/>
</dbReference>
<sequence length="84" mass="9584">MKAISLKRKVKSFLIEIDQTKSCNQVFSSDISKNGTFTSPKYPDPYPKNTNCVYQFNGSGKERVQIIFTDFDLYISSEDVSSKE</sequence>
<dbReference type="EMBL" id="NCKU01000141">
    <property type="protein sequence ID" value="RWS16957.1"/>
    <property type="molecule type" value="Genomic_DNA"/>
</dbReference>
<protein>
    <submittedName>
        <fullName evidence="6">Suppressor of lurcher protein 1-like protein</fullName>
    </submittedName>
</protein>
<dbReference type="GO" id="GO:0005886">
    <property type="term" value="C:plasma membrane"/>
    <property type="evidence" value="ECO:0007669"/>
    <property type="project" value="TreeGrafter"/>
</dbReference>
<dbReference type="Gene3D" id="2.60.120.290">
    <property type="entry name" value="Spermadhesin, CUB domain"/>
    <property type="match status" value="1"/>
</dbReference>
<dbReference type="OrthoDB" id="6369184at2759"/>
<evidence type="ECO:0000313" key="4">
    <source>
        <dbReference type="EMBL" id="RWS10054.1"/>
    </source>
</evidence>
<evidence type="ECO:0000313" key="5">
    <source>
        <dbReference type="EMBL" id="RWS10150.1"/>
    </source>
</evidence>
<dbReference type="InterPro" id="IPR053207">
    <property type="entry name" value="Non-NMDA_GluR_Accessory"/>
</dbReference>
<comment type="caution">
    <text evidence="2">Lacks conserved residue(s) required for the propagation of feature annotation.</text>
</comment>
<dbReference type="CDD" id="cd00041">
    <property type="entry name" value="CUB"/>
    <property type="match status" value="1"/>
</dbReference>
<dbReference type="Proteomes" id="UP000285301">
    <property type="component" value="Unassembled WGS sequence"/>
</dbReference>
<keyword evidence="1" id="KW-1015">Disulfide bond</keyword>
<dbReference type="InterPro" id="IPR000859">
    <property type="entry name" value="CUB_dom"/>
</dbReference>
<dbReference type="InterPro" id="IPR035914">
    <property type="entry name" value="Sperma_CUB_dom_sf"/>
</dbReference>
<dbReference type="EMBL" id="NCKU01002243">
    <property type="protein sequence ID" value="RWS10054.1"/>
    <property type="molecule type" value="Genomic_DNA"/>
</dbReference>
<feature type="domain" description="CUB" evidence="3">
    <location>
        <begin position="23"/>
        <end position="84"/>
    </location>
</feature>
<gene>
    <name evidence="6" type="ORF">B4U79_17855</name>
    <name evidence="5" type="ORF">B4U79_18089</name>
    <name evidence="4" type="ORF">B4U79_18094</name>
</gene>
<dbReference type="PANTHER" id="PTHR47537">
    <property type="entry name" value="CUBILIN"/>
    <property type="match status" value="1"/>
</dbReference>
<evidence type="ECO:0000259" key="3">
    <source>
        <dbReference type="PROSITE" id="PS01180"/>
    </source>
</evidence>
<reference evidence="6" key="2">
    <citation type="submission" date="2018-11" db="EMBL/GenBank/DDBJ databases">
        <title>Trombidioid mite genomics.</title>
        <authorList>
            <person name="Dong X."/>
        </authorList>
    </citation>
    <scope>NUCLEOTIDE SEQUENCE</scope>
    <source>
        <strain evidence="6">UoL-WK</strain>
    </source>
</reference>
<dbReference type="STRING" id="1965070.A0A3S3PV61"/>